<dbReference type="AlphaFoldDB" id="A0A9P6E480"/>
<organism evidence="2 3">
    <name type="scientific">Crepidotus variabilis</name>
    <dbReference type="NCBI Taxonomy" id="179855"/>
    <lineage>
        <taxon>Eukaryota</taxon>
        <taxon>Fungi</taxon>
        <taxon>Dikarya</taxon>
        <taxon>Basidiomycota</taxon>
        <taxon>Agaricomycotina</taxon>
        <taxon>Agaricomycetes</taxon>
        <taxon>Agaricomycetidae</taxon>
        <taxon>Agaricales</taxon>
        <taxon>Agaricineae</taxon>
        <taxon>Crepidotaceae</taxon>
        <taxon>Crepidotus</taxon>
    </lineage>
</organism>
<evidence type="ECO:0000313" key="3">
    <source>
        <dbReference type="Proteomes" id="UP000807306"/>
    </source>
</evidence>
<comment type="caution">
    <text evidence="2">The sequence shown here is derived from an EMBL/GenBank/DDBJ whole genome shotgun (WGS) entry which is preliminary data.</text>
</comment>
<evidence type="ECO:0000256" key="1">
    <source>
        <dbReference type="SAM" id="Phobius"/>
    </source>
</evidence>
<name>A0A9P6E480_9AGAR</name>
<dbReference type="Proteomes" id="UP000807306">
    <property type="component" value="Unassembled WGS sequence"/>
</dbReference>
<protein>
    <submittedName>
        <fullName evidence="2">Uncharacterized protein</fullName>
    </submittedName>
</protein>
<keyword evidence="1" id="KW-0812">Transmembrane</keyword>
<dbReference type="EMBL" id="MU157953">
    <property type="protein sequence ID" value="KAF9522266.1"/>
    <property type="molecule type" value="Genomic_DNA"/>
</dbReference>
<keyword evidence="1" id="KW-0472">Membrane</keyword>
<evidence type="ECO:0000313" key="2">
    <source>
        <dbReference type="EMBL" id="KAF9522266.1"/>
    </source>
</evidence>
<keyword evidence="1" id="KW-1133">Transmembrane helix</keyword>
<proteinExistence type="predicted"/>
<gene>
    <name evidence="2" type="ORF">CPB83DRAFT_133372</name>
</gene>
<accession>A0A9P6E480</accession>
<reference evidence="2" key="1">
    <citation type="submission" date="2020-11" db="EMBL/GenBank/DDBJ databases">
        <authorList>
            <consortium name="DOE Joint Genome Institute"/>
            <person name="Ahrendt S."/>
            <person name="Riley R."/>
            <person name="Andreopoulos W."/>
            <person name="Labutti K."/>
            <person name="Pangilinan J."/>
            <person name="Ruiz-Duenas F.J."/>
            <person name="Barrasa J.M."/>
            <person name="Sanchez-Garcia M."/>
            <person name="Camarero S."/>
            <person name="Miyauchi S."/>
            <person name="Serrano A."/>
            <person name="Linde D."/>
            <person name="Babiker R."/>
            <person name="Drula E."/>
            <person name="Ayuso-Fernandez I."/>
            <person name="Pacheco R."/>
            <person name="Padilla G."/>
            <person name="Ferreira P."/>
            <person name="Barriuso J."/>
            <person name="Kellner H."/>
            <person name="Castanera R."/>
            <person name="Alfaro M."/>
            <person name="Ramirez L."/>
            <person name="Pisabarro A.G."/>
            <person name="Kuo A."/>
            <person name="Tritt A."/>
            <person name="Lipzen A."/>
            <person name="He G."/>
            <person name="Yan M."/>
            <person name="Ng V."/>
            <person name="Cullen D."/>
            <person name="Martin F."/>
            <person name="Rosso M.-N."/>
            <person name="Henrissat B."/>
            <person name="Hibbett D."/>
            <person name="Martinez A.T."/>
            <person name="Grigoriev I.V."/>
        </authorList>
    </citation>
    <scope>NUCLEOTIDE SEQUENCE</scope>
    <source>
        <strain evidence="2">CBS 506.95</strain>
    </source>
</reference>
<keyword evidence="3" id="KW-1185">Reference proteome</keyword>
<feature type="transmembrane region" description="Helical" evidence="1">
    <location>
        <begin position="20"/>
        <end position="42"/>
    </location>
</feature>
<sequence>MMVARLVAVLAFFDFFRQLVNLSIFTICFTFSFAAIFTSELWRRAKRSLGRYTGHIKINTERLYYSSTPNLRYLTLHSVTEG</sequence>